<dbReference type="Proteomes" id="UP000527355">
    <property type="component" value="Unassembled WGS sequence"/>
</dbReference>
<evidence type="ECO:0000256" key="1">
    <source>
        <dbReference type="SAM" id="MobiDB-lite"/>
    </source>
</evidence>
<gene>
    <name evidence="2" type="ORF">mMyoMyo1_008756</name>
</gene>
<protein>
    <submittedName>
        <fullName evidence="2">Uncharacterized protein</fullName>
    </submittedName>
</protein>
<sequence>MPQKLPLVAGRACVGHKERQDPGAVSATSATSAPAGPRPQPRPRAPPRRQRHREGPQGVMSVCPQQSPWGGGKKGTLLNSVGINKPWVQAGRGGSYFRIRTNSGPPGKRNSATSPQQVPAAGD</sequence>
<comment type="caution">
    <text evidence="2">The sequence shown here is derived from an EMBL/GenBank/DDBJ whole genome shotgun (WGS) entry which is preliminary data.</text>
</comment>
<dbReference type="EMBL" id="JABWUV010000013">
    <property type="protein sequence ID" value="KAF6310698.1"/>
    <property type="molecule type" value="Genomic_DNA"/>
</dbReference>
<evidence type="ECO:0000313" key="2">
    <source>
        <dbReference type="EMBL" id="KAF6310698.1"/>
    </source>
</evidence>
<feature type="region of interest" description="Disordered" evidence="1">
    <location>
        <begin position="1"/>
        <end position="123"/>
    </location>
</feature>
<organism evidence="2 3">
    <name type="scientific">Myotis myotis</name>
    <name type="common">Greater mouse-eared bat</name>
    <name type="synonym">Vespertilio myotis</name>
    <dbReference type="NCBI Taxonomy" id="51298"/>
    <lineage>
        <taxon>Eukaryota</taxon>
        <taxon>Metazoa</taxon>
        <taxon>Chordata</taxon>
        <taxon>Craniata</taxon>
        <taxon>Vertebrata</taxon>
        <taxon>Euteleostomi</taxon>
        <taxon>Mammalia</taxon>
        <taxon>Eutheria</taxon>
        <taxon>Laurasiatheria</taxon>
        <taxon>Chiroptera</taxon>
        <taxon>Yangochiroptera</taxon>
        <taxon>Vespertilionidae</taxon>
        <taxon>Myotis</taxon>
    </lineage>
</organism>
<accession>A0A7J7UCY9</accession>
<name>A0A7J7UCY9_MYOMY</name>
<reference evidence="2 3" key="1">
    <citation type="journal article" date="2020" name="Nature">
        <title>Six reference-quality genomes reveal evolution of bat adaptations.</title>
        <authorList>
            <person name="Jebb D."/>
            <person name="Huang Z."/>
            <person name="Pippel M."/>
            <person name="Hughes G.M."/>
            <person name="Lavrichenko K."/>
            <person name="Devanna P."/>
            <person name="Winkler S."/>
            <person name="Jermiin L.S."/>
            <person name="Skirmuntt E.C."/>
            <person name="Katzourakis A."/>
            <person name="Burkitt-Gray L."/>
            <person name="Ray D.A."/>
            <person name="Sullivan K.A.M."/>
            <person name="Roscito J.G."/>
            <person name="Kirilenko B.M."/>
            <person name="Davalos L.M."/>
            <person name="Corthals A.P."/>
            <person name="Power M.L."/>
            <person name="Jones G."/>
            <person name="Ransome R.D."/>
            <person name="Dechmann D.K.N."/>
            <person name="Locatelli A.G."/>
            <person name="Puechmaille S.J."/>
            <person name="Fedrigo O."/>
            <person name="Jarvis E.D."/>
            <person name="Hiller M."/>
            <person name="Vernes S.C."/>
            <person name="Myers E.W."/>
            <person name="Teeling E.C."/>
        </authorList>
    </citation>
    <scope>NUCLEOTIDE SEQUENCE [LARGE SCALE GENOMIC DNA]</scope>
    <source>
        <strain evidence="2">MMyoMyo1</strain>
        <tissue evidence="2">Flight muscle</tissue>
    </source>
</reference>
<feature type="compositionally biased region" description="Low complexity" evidence="1">
    <location>
        <begin position="22"/>
        <end position="35"/>
    </location>
</feature>
<proteinExistence type="predicted"/>
<feature type="compositionally biased region" description="Polar residues" evidence="1">
    <location>
        <begin position="100"/>
        <end position="117"/>
    </location>
</feature>
<evidence type="ECO:0000313" key="3">
    <source>
        <dbReference type="Proteomes" id="UP000527355"/>
    </source>
</evidence>
<keyword evidence="3" id="KW-1185">Reference proteome</keyword>
<dbReference type="AlphaFoldDB" id="A0A7J7UCY9"/>